<accession>A0A381KM43</accession>
<dbReference type="AlphaFoldDB" id="A0A381KM43"/>
<name>A0A381KM43_CLODI</name>
<protein>
    <submittedName>
        <fullName evidence="1">Uncharacterized protein</fullName>
    </submittedName>
</protein>
<proteinExistence type="predicted"/>
<reference evidence="1" key="1">
    <citation type="submission" date="2018-06" db="EMBL/GenBank/DDBJ databases">
        <authorList>
            <consortium name="Pathogen Informatics"/>
            <person name="Doyle S."/>
        </authorList>
    </citation>
    <scope>NUCLEOTIDE SEQUENCE</scope>
    <source>
        <strain evidence="1">NCTC13307</strain>
    </source>
</reference>
<organism evidence="1">
    <name type="scientific">Clostridioides difficile</name>
    <name type="common">Peptoclostridium difficile</name>
    <dbReference type="NCBI Taxonomy" id="1496"/>
    <lineage>
        <taxon>Bacteria</taxon>
        <taxon>Bacillati</taxon>
        <taxon>Bacillota</taxon>
        <taxon>Clostridia</taxon>
        <taxon>Peptostreptococcales</taxon>
        <taxon>Peptostreptococcaceae</taxon>
        <taxon>Clostridioides</taxon>
    </lineage>
</organism>
<dbReference type="EMBL" id="UFWD01000003">
    <property type="protein sequence ID" value="SUY83714.1"/>
    <property type="molecule type" value="Genomic_DNA"/>
</dbReference>
<sequence>MKKAISCVLAVSMCSAPLNVFAEPILEGKLRGS</sequence>
<evidence type="ECO:0000313" key="1">
    <source>
        <dbReference type="EMBL" id="SUY83714.1"/>
    </source>
</evidence>
<gene>
    <name evidence="1" type="ORF">NCTC13307_04847</name>
</gene>